<evidence type="ECO:0000313" key="1">
    <source>
        <dbReference type="EMBL" id="KAG7157244.1"/>
    </source>
</evidence>
<dbReference type="EMBL" id="JAHLQT010037838">
    <property type="protein sequence ID" value="KAG7157244.1"/>
    <property type="molecule type" value="Genomic_DNA"/>
</dbReference>
<sequence length="85" mass="9448">MLMNGLFVGKETRRKVAGIGYAIVQVVRPRAVVAPLQVGLAVQAHHMYRSQFLVDTLHEMGFSSSYKEVMRFEKNAADSVAPDLL</sequence>
<organism evidence="1 2">
    <name type="scientific">Homarus americanus</name>
    <name type="common">American lobster</name>
    <dbReference type="NCBI Taxonomy" id="6706"/>
    <lineage>
        <taxon>Eukaryota</taxon>
        <taxon>Metazoa</taxon>
        <taxon>Ecdysozoa</taxon>
        <taxon>Arthropoda</taxon>
        <taxon>Crustacea</taxon>
        <taxon>Multicrustacea</taxon>
        <taxon>Malacostraca</taxon>
        <taxon>Eumalacostraca</taxon>
        <taxon>Eucarida</taxon>
        <taxon>Decapoda</taxon>
        <taxon>Pleocyemata</taxon>
        <taxon>Astacidea</taxon>
        <taxon>Nephropoidea</taxon>
        <taxon>Nephropidae</taxon>
        <taxon>Homarus</taxon>
    </lineage>
</organism>
<gene>
    <name evidence="1" type="ORF">Hamer_G024612</name>
</gene>
<name>A0A8J5JJN4_HOMAM</name>
<keyword evidence="2" id="KW-1185">Reference proteome</keyword>
<comment type="caution">
    <text evidence="1">The sequence shown here is derived from an EMBL/GenBank/DDBJ whole genome shotgun (WGS) entry which is preliminary data.</text>
</comment>
<dbReference type="Proteomes" id="UP000747542">
    <property type="component" value="Unassembled WGS sequence"/>
</dbReference>
<accession>A0A8J5JJN4</accession>
<reference evidence="1" key="1">
    <citation type="journal article" date="2021" name="Sci. Adv.">
        <title>The American lobster genome reveals insights on longevity, neural, and immune adaptations.</title>
        <authorList>
            <person name="Polinski J.M."/>
            <person name="Zimin A.V."/>
            <person name="Clark K.F."/>
            <person name="Kohn A.B."/>
            <person name="Sadowski N."/>
            <person name="Timp W."/>
            <person name="Ptitsyn A."/>
            <person name="Khanna P."/>
            <person name="Romanova D.Y."/>
            <person name="Williams P."/>
            <person name="Greenwood S.J."/>
            <person name="Moroz L.L."/>
            <person name="Walt D.R."/>
            <person name="Bodnar A.G."/>
        </authorList>
    </citation>
    <scope>NUCLEOTIDE SEQUENCE</scope>
    <source>
        <strain evidence="1">GMGI-L3</strain>
    </source>
</reference>
<evidence type="ECO:0000313" key="2">
    <source>
        <dbReference type="Proteomes" id="UP000747542"/>
    </source>
</evidence>
<proteinExistence type="predicted"/>
<dbReference type="AlphaFoldDB" id="A0A8J5JJN4"/>
<feature type="non-terminal residue" evidence="1">
    <location>
        <position position="85"/>
    </location>
</feature>
<protein>
    <submittedName>
        <fullName evidence="1">Uncharacterized protein</fullName>
    </submittedName>
</protein>